<protein>
    <submittedName>
        <fullName evidence="2">Uncharacterized protein</fullName>
    </submittedName>
</protein>
<accession>A0A1Y5SQA5</accession>
<proteinExistence type="predicted"/>
<dbReference type="STRING" id="315423.SAMN04488020_10535"/>
<feature type="transmembrane region" description="Helical" evidence="1">
    <location>
        <begin position="86"/>
        <end position="105"/>
    </location>
</feature>
<keyword evidence="3" id="KW-1185">Reference proteome</keyword>
<evidence type="ECO:0000256" key="1">
    <source>
        <dbReference type="SAM" id="Phobius"/>
    </source>
</evidence>
<keyword evidence="1" id="KW-0812">Transmembrane</keyword>
<keyword evidence="1" id="KW-1133">Transmembrane helix</keyword>
<dbReference type="EMBL" id="FWFV01000005">
    <property type="protein sequence ID" value="SLN45693.1"/>
    <property type="molecule type" value="Genomic_DNA"/>
</dbReference>
<dbReference type="Proteomes" id="UP000193870">
    <property type="component" value="Unassembled WGS sequence"/>
</dbReference>
<sequence>MTPSRRTFLHAKIHALQATSRTRSATVQFDQSRDGASRGTAIRPAIAPSPGWRWQIVFVMAPSIHGTFSAKGRAQRSWLDAPWRRSVCGGLPLVSATALSLATLASDYVAVFLHAAAFSLAQVLAWLPFVAAARLWEDYRRNHRGSIHNTRVVGRLEQRPSAVSRTRPSSAMHRNLATPSGEFKSRPATAQCCHDLLARGNVACREGRKIVFCRDIRLEPARLPVPACRLIATAGQFVRHQRDQAIR</sequence>
<name>A0A1Y5SQA5_9RHOB</name>
<dbReference type="AlphaFoldDB" id="A0A1Y5SQA5"/>
<gene>
    <name evidence="2" type="ORF">PAM7066_01980</name>
</gene>
<organism evidence="2 3">
    <name type="scientific">Palleronia marisminoris</name>
    <dbReference type="NCBI Taxonomy" id="315423"/>
    <lineage>
        <taxon>Bacteria</taxon>
        <taxon>Pseudomonadati</taxon>
        <taxon>Pseudomonadota</taxon>
        <taxon>Alphaproteobacteria</taxon>
        <taxon>Rhodobacterales</taxon>
        <taxon>Roseobacteraceae</taxon>
        <taxon>Palleronia</taxon>
    </lineage>
</organism>
<evidence type="ECO:0000313" key="2">
    <source>
        <dbReference type="EMBL" id="SLN45693.1"/>
    </source>
</evidence>
<evidence type="ECO:0000313" key="3">
    <source>
        <dbReference type="Proteomes" id="UP000193870"/>
    </source>
</evidence>
<keyword evidence="1" id="KW-0472">Membrane</keyword>
<reference evidence="2 3" key="1">
    <citation type="submission" date="2017-03" db="EMBL/GenBank/DDBJ databases">
        <authorList>
            <person name="Afonso C.L."/>
            <person name="Miller P.J."/>
            <person name="Scott M.A."/>
            <person name="Spackman E."/>
            <person name="Goraichik I."/>
            <person name="Dimitrov K.M."/>
            <person name="Suarez D.L."/>
            <person name="Swayne D.E."/>
        </authorList>
    </citation>
    <scope>NUCLEOTIDE SEQUENCE [LARGE SCALE GENOMIC DNA]</scope>
    <source>
        <strain evidence="2 3">CECT 7066</strain>
    </source>
</reference>
<feature type="transmembrane region" description="Helical" evidence="1">
    <location>
        <begin position="111"/>
        <end position="136"/>
    </location>
</feature>